<name>A0A1G1L0U2_9BACT</name>
<dbReference type="AlphaFoldDB" id="A0A1G1L0U2"/>
<organism evidence="1 2">
    <name type="scientific">Candidatus Danuiimicrobium aquiferis</name>
    <dbReference type="NCBI Taxonomy" id="1801832"/>
    <lineage>
        <taxon>Bacteria</taxon>
        <taxon>Pseudomonadati</taxon>
        <taxon>Candidatus Omnitrophota</taxon>
        <taxon>Candidatus Danuiimicrobium</taxon>
    </lineage>
</organism>
<comment type="caution">
    <text evidence="1">The sequence shown here is derived from an EMBL/GenBank/DDBJ whole genome shotgun (WGS) entry which is preliminary data.</text>
</comment>
<proteinExistence type="predicted"/>
<sequence length="221" mass="25411">MQKDFKQRLEELRSNAKLLVDACDRFISNHDFDEVRNIGVRLRLLVGTQKGDGLLFDLAKQSGDTFSVMKLNQHGFLQITEIEHGTGRIVQQVKKRALFTQIPGGRLPIVFSEKKDKSLYSEIELNEWLDNGFLLDWEVPEEGKTPKIRSFTPRFLIERYAGQEAAHADPTHGVFGAPVESVTMEYNLTDRKLIVPIVYEYLYQIGMTVGNIALDYYEKRK</sequence>
<evidence type="ECO:0000313" key="2">
    <source>
        <dbReference type="Proteomes" id="UP000178187"/>
    </source>
</evidence>
<protein>
    <submittedName>
        <fullName evidence="1">Uncharacterized protein</fullName>
    </submittedName>
</protein>
<accession>A0A1G1L0U2</accession>
<reference evidence="1 2" key="1">
    <citation type="journal article" date="2016" name="Nat. Commun.">
        <title>Thousands of microbial genomes shed light on interconnected biogeochemical processes in an aquifer system.</title>
        <authorList>
            <person name="Anantharaman K."/>
            <person name="Brown C.T."/>
            <person name="Hug L.A."/>
            <person name="Sharon I."/>
            <person name="Castelle C.J."/>
            <person name="Probst A.J."/>
            <person name="Thomas B.C."/>
            <person name="Singh A."/>
            <person name="Wilkins M.J."/>
            <person name="Karaoz U."/>
            <person name="Brodie E.L."/>
            <person name="Williams K.H."/>
            <person name="Hubbard S.S."/>
            <person name="Banfield J.F."/>
        </authorList>
    </citation>
    <scope>NUCLEOTIDE SEQUENCE [LARGE SCALE GENOMIC DNA]</scope>
</reference>
<gene>
    <name evidence="1" type="ORF">A3G33_00100</name>
</gene>
<evidence type="ECO:0000313" key="1">
    <source>
        <dbReference type="EMBL" id="OGW98763.1"/>
    </source>
</evidence>
<dbReference type="EMBL" id="MHFR01000030">
    <property type="protein sequence ID" value="OGW98763.1"/>
    <property type="molecule type" value="Genomic_DNA"/>
</dbReference>
<dbReference type="Proteomes" id="UP000178187">
    <property type="component" value="Unassembled WGS sequence"/>
</dbReference>